<dbReference type="Pfam" id="PF00462">
    <property type="entry name" value="Glutaredoxin"/>
    <property type="match status" value="1"/>
</dbReference>
<dbReference type="InterPro" id="IPR014025">
    <property type="entry name" value="Glutaredoxin_subgr"/>
</dbReference>
<dbReference type="Proteomes" id="UP000028186">
    <property type="component" value="Chromosome I"/>
</dbReference>
<reference evidence="10" key="1">
    <citation type="journal article" date="2014" name="BMC Genomics">
        <title>Genome sequencing of two Neorhizobium galegae strains reveals a noeT gene responsible for the unusual acetylation of the nodulation factors.</title>
        <authorList>
            <person name="Osterman J."/>
            <person name="Marsh J."/>
            <person name="Laine P.K."/>
            <person name="Zeng Z."/>
            <person name="Alatalo E."/>
            <person name="Sullivan J.T."/>
            <person name="Young J.P."/>
            <person name="Thomas-Oates J."/>
            <person name="Paulin L."/>
            <person name="Lindstrom K."/>
        </authorList>
    </citation>
    <scope>NUCLEOTIDE SEQUENCE [LARGE SCALE GENOMIC DNA]</scope>
    <source>
        <strain evidence="10">HAMBI 1141</strain>
    </source>
</reference>
<evidence type="ECO:0000256" key="3">
    <source>
        <dbReference type="ARBA" id="ARBA00022448"/>
    </source>
</evidence>
<comment type="function">
    <text evidence="1 7">Has a glutathione-disulfide oxidoreductase activity in the presence of NADPH and glutathione reductase. Reduces low molecular weight disulfides and proteins.</text>
</comment>
<accession>A0A068T437</accession>
<dbReference type="HOGENOM" id="CLU_026126_7_3_5"/>
<protein>
    <recommendedName>
        <fullName evidence="7">Glutaredoxin</fullName>
    </recommendedName>
</protein>
<evidence type="ECO:0000259" key="8">
    <source>
        <dbReference type="Pfam" id="PF00462"/>
    </source>
</evidence>
<gene>
    <name evidence="9" type="ORF">RG1141_CH04350</name>
</gene>
<dbReference type="InterPro" id="IPR036249">
    <property type="entry name" value="Thioredoxin-like_sf"/>
</dbReference>
<dbReference type="eggNOG" id="COG0695">
    <property type="taxonomic scope" value="Bacteria"/>
</dbReference>
<dbReference type="PANTHER" id="PTHR46679:SF1">
    <property type="entry name" value="GLUTAREDOXIN-2, MITOCHONDRIAL"/>
    <property type="match status" value="1"/>
</dbReference>
<name>A0A068T437_NEOGA</name>
<comment type="similarity">
    <text evidence="2 7">Belongs to the glutaredoxin family.</text>
</comment>
<dbReference type="KEGG" id="ngl:RG1141_CH04350"/>
<dbReference type="InterPro" id="IPR011900">
    <property type="entry name" value="GRX_bact"/>
</dbReference>
<feature type="domain" description="Glutaredoxin" evidence="8">
    <location>
        <begin position="25"/>
        <end position="85"/>
    </location>
</feature>
<dbReference type="PRINTS" id="PR00160">
    <property type="entry name" value="GLUTAREDOXIN"/>
</dbReference>
<dbReference type="InterPro" id="IPR002109">
    <property type="entry name" value="Glutaredoxin"/>
</dbReference>
<sequence length="106" mass="11769">MTEENTIARGLFPAWSRPETIMAEVTIYTREYCGYCARAKALLDTKGVAYTEHDATYSQELRQEMIGKANGRSTFPQIFIDGTHVGGCDDLHALDRAGKLDPILAN</sequence>
<keyword evidence="5" id="KW-1015">Disulfide bond</keyword>
<keyword evidence="7" id="KW-0963">Cytoplasm</keyword>
<dbReference type="PROSITE" id="PS51354">
    <property type="entry name" value="GLUTAREDOXIN_2"/>
    <property type="match status" value="1"/>
</dbReference>
<evidence type="ECO:0000313" key="10">
    <source>
        <dbReference type="Proteomes" id="UP000028186"/>
    </source>
</evidence>
<evidence type="ECO:0000256" key="5">
    <source>
        <dbReference type="ARBA" id="ARBA00023157"/>
    </source>
</evidence>
<dbReference type="Gene3D" id="3.40.30.10">
    <property type="entry name" value="Glutaredoxin"/>
    <property type="match status" value="1"/>
</dbReference>
<evidence type="ECO:0000256" key="7">
    <source>
        <dbReference type="RuleBase" id="RU364065"/>
    </source>
</evidence>
<evidence type="ECO:0000256" key="1">
    <source>
        <dbReference type="ARBA" id="ARBA00002549"/>
    </source>
</evidence>
<dbReference type="NCBIfam" id="TIGR02181">
    <property type="entry name" value="GRX_bact"/>
    <property type="match status" value="1"/>
</dbReference>
<dbReference type="EMBL" id="HG938355">
    <property type="protein sequence ID" value="CDN52796.1"/>
    <property type="molecule type" value="Genomic_DNA"/>
</dbReference>
<dbReference type="AlphaFoldDB" id="A0A068T437"/>
<evidence type="ECO:0000256" key="2">
    <source>
        <dbReference type="ARBA" id="ARBA00007787"/>
    </source>
</evidence>
<dbReference type="PANTHER" id="PTHR46679">
    <property type="match status" value="1"/>
</dbReference>
<dbReference type="GO" id="GO:0015038">
    <property type="term" value="F:glutathione disulfide oxidoreductase activity"/>
    <property type="evidence" value="ECO:0007669"/>
    <property type="project" value="UniProtKB-UniRule"/>
</dbReference>
<evidence type="ECO:0000313" key="9">
    <source>
        <dbReference type="EMBL" id="CDN52796.1"/>
    </source>
</evidence>
<dbReference type="SUPFAM" id="SSF52833">
    <property type="entry name" value="Thioredoxin-like"/>
    <property type="match status" value="1"/>
</dbReference>
<dbReference type="CDD" id="cd03418">
    <property type="entry name" value="GRX_GRXb_1_3_like"/>
    <property type="match status" value="1"/>
</dbReference>
<dbReference type="GO" id="GO:0015035">
    <property type="term" value="F:protein-disulfide reductase activity"/>
    <property type="evidence" value="ECO:0007669"/>
    <property type="project" value="TreeGrafter"/>
</dbReference>
<evidence type="ECO:0000256" key="6">
    <source>
        <dbReference type="ARBA" id="ARBA00023284"/>
    </source>
</evidence>
<dbReference type="PATRIC" id="fig|1028801.3.peg.430"/>
<keyword evidence="4 7" id="KW-0249">Electron transport</keyword>
<evidence type="ECO:0000256" key="4">
    <source>
        <dbReference type="ARBA" id="ARBA00022982"/>
    </source>
</evidence>
<proteinExistence type="inferred from homology"/>
<organism evidence="9 10">
    <name type="scientific">Neorhizobium galegae bv. officinalis bv. officinalis str. HAMBI 1141</name>
    <dbReference type="NCBI Taxonomy" id="1028801"/>
    <lineage>
        <taxon>Bacteria</taxon>
        <taxon>Pseudomonadati</taxon>
        <taxon>Pseudomonadota</taxon>
        <taxon>Alphaproteobacteria</taxon>
        <taxon>Hyphomicrobiales</taxon>
        <taxon>Rhizobiaceae</taxon>
        <taxon>Rhizobium/Agrobacterium group</taxon>
        <taxon>Neorhizobium</taxon>
    </lineage>
</organism>
<dbReference type="GO" id="GO:0045454">
    <property type="term" value="P:cell redox homeostasis"/>
    <property type="evidence" value="ECO:0007669"/>
    <property type="project" value="InterPro"/>
</dbReference>
<keyword evidence="6 7" id="KW-0676">Redox-active center</keyword>
<keyword evidence="3 7" id="KW-0813">Transport</keyword>